<feature type="domain" description="Tail assembly protein G" evidence="2">
    <location>
        <begin position="1"/>
        <end position="120"/>
    </location>
</feature>
<comment type="caution">
    <text evidence="3">The sequence shown here is derived from an EMBL/GenBank/DDBJ whole genome shotgun (WGS) entry which is preliminary data.</text>
</comment>
<evidence type="ECO:0000259" key="2">
    <source>
        <dbReference type="Pfam" id="PF06894"/>
    </source>
</evidence>
<dbReference type="Proteomes" id="UP000092247">
    <property type="component" value="Unassembled WGS sequence"/>
</dbReference>
<protein>
    <submittedName>
        <fullName evidence="3">Phage minor tail protein G</fullName>
    </submittedName>
</protein>
<accession>A0A1B8HDC0</accession>
<evidence type="ECO:0000313" key="3">
    <source>
        <dbReference type="EMBL" id="OBU07073.1"/>
    </source>
</evidence>
<dbReference type="EMBL" id="LZEX01000013">
    <property type="protein sequence ID" value="OBU07073.1"/>
    <property type="molecule type" value="Genomic_DNA"/>
</dbReference>
<dbReference type="STRING" id="368603.AYY16_06855"/>
<feature type="region of interest" description="Disordered" evidence="1">
    <location>
        <begin position="111"/>
        <end position="131"/>
    </location>
</feature>
<evidence type="ECO:0000313" key="4">
    <source>
        <dbReference type="Proteomes" id="UP000092247"/>
    </source>
</evidence>
<dbReference type="RefSeq" id="WP_067423638.1">
    <property type="nucleotide sequence ID" value="NZ_LZEX01000013.1"/>
</dbReference>
<dbReference type="AlphaFoldDB" id="A0A1B8HDC0"/>
<organism evidence="3 4">
    <name type="scientific">Morganella psychrotolerans</name>
    <dbReference type="NCBI Taxonomy" id="368603"/>
    <lineage>
        <taxon>Bacteria</taxon>
        <taxon>Pseudomonadati</taxon>
        <taxon>Pseudomonadota</taxon>
        <taxon>Gammaproteobacteria</taxon>
        <taxon>Enterobacterales</taxon>
        <taxon>Morganellaceae</taxon>
        <taxon>Morganella</taxon>
    </lineage>
</organism>
<reference evidence="3 4" key="1">
    <citation type="submission" date="2016-06" db="EMBL/GenBank/DDBJ databases">
        <authorList>
            <person name="Kjaerup R.B."/>
            <person name="Dalgaard T.S."/>
            <person name="Juul-Madsen H.R."/>
        </authorList>
    </citation>
    <scope>NUCLEOTIDE SEQUENCE [LARGE SCALE GENOMIC DNA]</scope>
    <source>
        <strain evidence="3 4">GCSL-Mp3</strain>
    </source>
</reference>
<proteinExistence type="predicted"/>
<name>A0A1B8HDC0_9GAMM</name>
<dbReference type="NCBIfam" id="TIGR01674">
    <property type="entry name" value="phage_lambda_G"/>
    <property type="match status" value="1"/>
</dbReference>
<dbReference type="InterPro" id="IPR010027">
    <property type="entry name" value="Tail_assembly_G"/>
</dbReference>
<evidence type="ECO:0000256" key="1">
    <source>
        <dbReference type="SAM" id="MobiDB-lite"/>
    </source>
</evidence>
<gene>
    <name evidence="3" type="ORF">AYY17_19450</name>
</gene>
<sequence>MFLKQTEFTCNKQSIMLSELTALQRVEYFDHLVRQTELTEQNENTEQNLKRTALYVRMNIESNAFLVSRSLLNLSSDGGTAKELQDCVLNTWPPGALELAAKEVLILSDMQLGTTEDDSTEQNNVPEPAEK</sequence>
<dbReference type="Pfam" id="PF06894">
    <property type="entry name" value="Phage_TAC_2"/>
    <property type="match status" value="1"/>
</dbReference>